<reference evidence="2" key="1">
    <citation type="journal article" date="2019" name="Int. J. Syst. Evol. Microbiol.">
        <title>The Global Catalogue of Microorganisms (GCM) 10K type strain sequencing project: providing services to taxonomists for standard genome sequencing and annotation.</title>
        <authorList>
            <consortium name="The Broad Institute Genomics Platform"/>
            <consortium name="The Broad Institute Genome Sequencing Center for Infectious Disease"/>
            <person name="Wu L."/>
            <person name="Ma J."/>
        </authorList>
    </citation>
    <scope>NUCLEOTIDE SEQUENCE [LARGE SCALE GENOMIC DNA]</scope>
    <source>
        <strain evidence="2">CCUG 55250</strain>
    </source>
</reference>
<dbReference type="EMBL" id="JBHSMA010000009">
    <property type="protein sequence ID" value="MFC5412047.1"/>
    <property type="molecule type" value="Genomic_DNA"/>
</dbReference>
<dbReference type="RefSeq" id="WP_379849162.1">
    <property type="nucleotide sequence ID" value="NZ_JBHSMA010000009.1"/>
</dbReference>
<keyword evidence="2" id="KW-1185">Reference proteome</keyword>
<sequence length="159" mass="18100">MRATVYLWVVLMASVLPGLAQDQFLSKPLSEVKAQLDKKRISYSEQLSPMGDVTTLSYSATEVDSKRIDLFFTHSLTFPQANKNLCSEVVSLPMLQKAWVADTIKNRLLIAGFKKLDDSRYVNERFNLAATLDYIKDSQQPTVRMLRILFKPIKPKANE</sequence>
<organism evidence="1 2">
    <name type="scientific">Larkinella bovis</name>
    <dbReference type="NCBI Taxonomy" id="683041"/>
    <lineage>
        <taxon>Bacteria</taxon>
        <taxon>Pseudomonadati</taxon>
        <taxon>Bacteroidota</taxon>
        <taxon>Cytophagia</taxon>
        <taxon>Cytophagales</taxon>
        <taxon>Spirosomataceae</taxon>
        <taxon>Larkinella</taxon>
    </lineage>
</organism>
<protein>
    <submittedName>
        <fullName evidence="1">Uncharacterized protein</fullName>
    </submittedName>
</protein>
<comment type="caution">
    <text evidence="1">The sequence shown here is derived from an EMBL/GenBank/DDBJ whole genome shotgun (WGS) entry which is preliminary data.</text>
</comment>
<evidence type="ECO:0000313" key="2">
    <source>
        <dbReference type="Proteomes" id="UP001596106"/>
    </source>
</evidence>
<evidence type="ECO:0000313" key="1">
    <source>
        <dbReference type="EMBL" id="MFC5412047.1"/>
    </source>
</evidence>
<proteinExistence type="predicted"/>
<accession>A0ABW0IIP4</accession>
<dbReference type="Proteomes" id="UP001596106">
    <property type="component" value="Unassembled WGS sequence"/>
</dbReference>
<gene>
    <name evidence="1" type="ORF">ACFPMF_22170</name>
</gene>
<name>A0ABW0IIP4_9BACT</name>